<keyword evidence="2" id="KW-0547">Nucleotide-binding</keyword>
<evidence type="ECO:0000256" key="5">
    <source>
        <dbReference type="SAM" id="MobiDB-lite"/>
    </source>
</evidence>
<evidence type="ECO:0000313" key="7">
    <source>
        <dbReference type="EMBL" id="CAE8676100.1"/>
    </source>
</evidence>
<dbReference type="PANTHER" id="PTHR10229:SF0">
    <property type="entry name" value="GTP-BINDING PROTEIN 6-RELATED"/>
    <property type="match status" value="1"/>
</dbReference>
<keyword evidence="4" id="KW-0342">GTP-binding</keyword>
<dbReference type="InterPro" id="IPR006073">
    <property type="entry name" value="GTP-bd"/>
</dbReference>
<feature type="compositionally biased region" description="Low complexity" evidence="5">
    <location>
        <begin position="99"/>
        <end position="110"/>
    </location>
</feature>
<evidence type="ECO:0000256" key="4">
    <source>
        <dbReference type="ARBA" id="ARBA00023134"/>
    </source>
</evidence>
<evidence type="ECO:0000313" key="8">
    <source>
        <dbReference type="Proteomes" id="UP000626109"/>
    </source>
</evidence>
<organism evidence="7 8">
    <name type="scientific">Polarella glacialis</name>
    <name type="common">Dinoflagellate</name>
    <dbReference type="NCBI Taxonomy" id="89957"/>
    <lineage>
        <taxon>Eukaryota</taxon>
        <taxon>Sar</taxon>
        <taxon>Alveolata</taxon>
        <taxon>Dinophyceae</taxon>
        <taxon>Suessiales</taxon>
        <taxon>Suessiaceae</taxon>
        <taxon>Polarella</taxon>
    </lineage>
</organism>
<gene>
    <name evidence="7" type="ORF">PGLA2088_LOCUS19711</name>
</gene>
<dbReference type="Gene3D" id="3.40.50.300">
    <property type="entry name" value="P-loop containing nucleotide triphosphate hydrolases"/>
    <property type="match status" value="1"/>
</dbReference>
<dbReference type="Proteomes" id="UP000626109">
    <property type="component" value="Unassembled WGS sequence"/>
</dbReference>
<dbReference type="PRINTS" id="PR00326">
    <property type="entry name" value="GTP1OBG"/>
</dbReference>
<proteinExistence type="predicted"/>
<dbReference type="AlphaFoldDB" id="A0A813J8I7"/>
<dbReference type="InterPro" id="IPR027417">
    <property type="entry name" value="P-loop_NTPase"/>
</dbReference>
<dbReference type="InterPro" id="IPR032305">
    <property type="entry name" value="GTP-bd_M"/>
</dbReference>
<evidence type="ECO:0000256" key="2">
    <source>
        <dbReference type="ARBA" id="ARBA00022741"/>
    </source>
</evidence>
<comment type="caution">
    <text evidence="7">The sequence shown here is derived from an EMBL/GenBank/DDBJ whole genome shotgun (WGS) entry which is preliminary data.</text>
</comment>
<accession>A0A813J8I7</accession>
<dbReference type="InterPro" id="IPR025121">
    <property type="entry name" value="GTPase_HflX_N"/>
</dbReference>
<dbReference type="CDD" id="cd01878">
    <property type="entry name" value="HflX"/>
    <property type="match status" value="1"/>
</dbReference>
<dbReference type="Gene3D" id="3.40.50.11060">
    <property type="entry name" value="GTPase HflX, N-terminal domain"/>
    <property type="match status" value="1"/>
</dbReference>
<dbReference type="InterPro" id="IPR030394">
    <property type="entry name" value="G_HFLX_dom"/>
</dbReference>
<dbReference type="GO" id="GO:0046872">
    <property type="term" value="F:metal ion binding"/>
    <property type="evidence" value="ECO:0007669"/>
    <property type="project" value="UniProtKB-KW"/>
</dbReference>
<evidence type="ECO:0000256" key="1">
    <source>
        <dbReference type="ARBA" id="ARBA00022723"/>
    </source>
</evidence>
<evidence type="ECO:0000256" key="3">
    <source>
        <dbReference type="ARBA" id="ARBA00022842"/>
    </source>
</evidence>
<evidence type="ECO:0000259" key="6">
    <source>
        <dbReference type="PROSITE" id="PS51705"/>
    </source>
</evidence>
<dbReference type="GO" id="GO:0005525">
    <property type="term" value="F:GTP binding"/>
    <property type="evidence" value="ECO:0007669"/>
    <property type="project" value="UniProtKB-KW"/>
</dbReference>
<dbReference type="Gene3D" id="6.10.250.2860">
    <property type="match status" value="1"/>
</dbReference>
<keyword evidence="1" id="KW-0479">Metal-binding</keyword>
<sequence length="299" mass="33052">LPIRRGKAEELRQQVKYDPEIGVVVFDQDLNFRAIMTLKGRIAPNGECVILDRTSLILRIFAARARTNEAKLQVKLASQRYMLPRLRYYLTTGAGMEAKGGSAAGSSSTGSAGGAMKGKGETQLSMDKSLMMRKITGVKKRLDEVRELRQGVRAKHARLGIPIVSLIGYTNSGKSTLLNRLCNNTEVVAKDRLFETLDPTRRRVKLEGGREILLADTVGFIQRLPEQLVAGFRATLEEVNETDIILHVVDIASSTVAQQVGSVMTTLMKLPGFKKDTPQILVYNKIDKLEGEISPDLEQ</sequence>
<dbReference type="GO" id="GO:0043022">
    <property type="term" value="F:ribosome binding"/>
    <property type="evidence" value="ECO:0007669"/>
    <property type="project" value="TreeGrafter"/>
</dbReference>
<dbReference type="GO" id="GO:0005737">
    <property type="term" value="C:cytoplasm"/>
    <property type="evidence" value="ECO:0007669"/>
    <property type="project" value="TreeGrafter"/>
</dbReference>
<dbReference type="PANTHER" id="PTHR10229">
    <property type="entry name" value="GTP-BINDING PROTEIN HFLX"/>
    <property type="match status" value="1"/>
</dbReference>
<protein>
    <recommendedName>
        <fullName evidence="6">Hflx-type G domain-containing protein</fullName>
    </recommendedName>
</protein>
<dbReference type="Pfam" id="PF13167">
    <property type="entry name" value="GTP-bdg_N"/>
    <property type="match status" value="1"/>
</dbReference>
<feature type="non-terminal residue" evidence="7">
    <location>
        <position position="1"/>
    </location>
</feature>
<dbReference type="Pfam" id="PF16360">
    <property type="entry name" value="GTP-bdg_M"/>
    <property type="match status" value="1"/>
</dbReference>
<dbReference type="PROSITE" id="PS51705">
    <property type="entry name" value="G_HFLX"/>
    <property type="match status" value="1"/>
</dbReference>
<keyword evidence="3" id="KW-0460">Magnesium</keyword>
<dbReference type="InterPro" id="IPR016496">
    <property type="entry name" value="GTPase_HflX"/>
</dbReference>
<dbReference type="EMBL" id="CAJNNW010025188">
    <property type="protein sequence ID" value="CAE8676100.1"/>
    <property type="molecule type" value="Genomic_DNA"/>
</dbReference>
<feature type="domain" description="Hflx-type G" evidence="6">
    <location>
        <begin position="162"/>
        <end position="299"/>
    </location>
</feature>
<feature type="non-terminal residue" evidence="7">
    <location>
        <position position="299"/>
    </location>
</feature>
<dbReference type="SUPFAM" id="SSF52540">
    <property type="entry name" value="P-loop containing nucleoside triphosphate hydrolases"/>
    <property type="match status" value="1"/>
</dbReference>
<feature type="region of interest" description="Disordered" evidence="5">
    <location>
        <begin position="99"/>
        <end position="119"/>
    </location>
</feature>
<dbReference type="Pfam" id="PF01926">
    <property type="entry name" value="MMR_HSR1"/>
    <property type="match status" value="1"/>
</dbReference>
<reference evidence="7" key="1">
    <citation type="submission" date="2021-02" db="EMBL/GenBank/DDBJ databases">
        <authorList>
            <person name="Dougan E. K."/>
            <person name="Rhodes N."/>
            <person name="Thang M."/>
            <person name="Chan C."/>
        </authorList>
    </citation>
    <scope>NUCLEOTIDE SEQUENCE</scope>
</reference>
<name>A0A813J8I7_POLGL</name>
<dbReference type="NCBIfam" id="TIGR03156">
    <property type="entry name" value="GTP_HflX"/>
    <property type="match status" value="1"/>
</dbReference>
<dbReference type="InterPro" id="IPR042108">
    <property type="entry name" value="GTPase_HflX_N_sf"/>
</dbReference>